<organism evidence="2 3">
    <name type="scientific">Leersia perrieri</name>
    <dbReference type="NCBI Taxonomy" id="77586"/>
    <lineage>
        <taxon>Eukaryota</taxon>
        <taxon>Viridiplantae</taxon>
        <taxon>Streptophyta</taxon>
        <taxon>Embryophyta</taxon>
        <taxon>Tracheophyta</taxon>
        <taxon>Spermatophyta</taxon>
        <taxon>Magnoliopsida</taxon>
        <taxon>Liliopsida</taxon>
        <taxon>Poales</taxon>
        <taxon>Poaceae</taxon>
        <taxon>BOP clade</taxon>
        <taxon>Oryzoideae</taxon>
        <taxon>Oryzeae</taxon>
        <taxon>Oryzinae</taxon>
        <taxon>Leersia</taxon>
    </lineage>
</organism>
<dbReference type="PANTHER" id="PTHR33110:SF110">
    <property type="entry name" value="OS11G0624400 PROTEIN"/>
    <property type="match status" value="1"/>
</dbReference>
<proteinExistence type="predicted"/>
<feature type="domain" description="KIB1-4 beta-propeller" evidence="1">
    <location>
        <begin position="31"/>
        <end position="298"/>
    </location>
</feature>
<reference evidence="2" key="3">
    <citation type="submission" date="2015-04" db="UniProtKB">
        <authorList>
            <consortium name="EnsemblPlants"/>
        </authorList>
    </citation>
    <scope>IDENTIFICATION</scope>
</reference>
<dbReference type="EnsemblPlants" id="LPERR08G09700.1">
    <property type="protein sequence ID" value="LPERR08G09700.1"/>
    <property type="gene ID" value="LPERR08G09700"/>
</dbReference>
<protein>
    <recommendedName>
        <fullName evidence="1">KIB1-4 beta-propeller domain-containing protein</fullName>
    </recommendedName>
</protein>
<reference evidence="2 3" key="1">
    <citation type="submission" date="2012-08" db="EMBL/GenBank/DDBJ databases">
        <title>Oryza genome evolution.</title>
        <authorList>
            <person name="Wing R.A."/>
        </authorList>
    </citation>
    <scope>NUCLEOTIDE SEQUENCE</scope>
</reference>
<evidence type="ECO:0000313" key="2">
    <source>
        <dbReference type="EnsemblPlants" id="LPERR08G09700.1"/>
    </source>
</evidence>
<dbReference type="AlphaFoldDB" id="A0A0D9X6Z0"/>
<sequence>MDDDKLALAVAHVAFPDGELFTFPDLEPHGGADTDGYLAACDDWLLFADHEYDVLHLTSPLTGETVLLPGLIDGVRVSDNPVVIANEPAPSGTAPRRWKHGEDMAVLKLVVCQGGLVAAIVGREHFAKVALCNILEGEFVWSISAGDRWRSYDDMAFHDGRLYALTQDADLLAFDVGYDDDDAGDEEPVVTRVERVVAGPALEDECDDGEDARMHYLVASLGGALLMVRRDMPDARTTDGFVVFEADLAASRWVRVDRLDAGGEALFVGRLCSRAVRTPHDGDHIFFLDDADGLSFRSEDQPRPPYQVAAYDMARRTFSTLMRRKKPWEDGGTPMTWLFPDDGDVVTK</sequence>
<dbReference type="InterPro" id="IPR005174">
    <property type="entry name" value="KIB1-4_b-propeller"/>
</dbReference>
<dbReference type="eggNOG" id="ENOG502R5ZN">
    <property type="taxonomic scope" value="Eukaryota"/>
</dbReference>
<evidence type="ECO:0000313" key="3">
    <source>
        <dbReference type="Proteomes" id="UP000032180"/>
    </source>
</evidence>
<dbReference type="Gramene" id="LPERR08G09700.1">
    <property type="protein sequence ID" value="LPERR08G09700.1"/>
    <property type="gene ID" value="LPERR08G09700"/>
</dbReference>
<reference evidence="3" key="2">
    <citation type="submission" date="2013-12" db="EMBL/GenBank/DDBJ databases">
        <authorList>
            <person name="Yu Y."/>
            <person name="Lee S."/>
            <person name="de Baynast K."/>
            <person name="Wissotski M."/>
            <person name="Liu L."/>
            <person name="Talag J."/>
            <person name="Goicoechea J."/>
            <person name="Angelova A."/>
            <person name="Jetty R."/>
            <person name="Kudrna D."/>
            <person name="Golser W."/>
            <person name="Rivera L."/>
            <person name="Zhang J."/>
            <person name="Wing R."/>
        </authorList>
    </citation>
    <scope>NUCLEOTIDE SEQUENCE</scope>
</reference>
<dbReference type="Proteomes" id="UP000032180">
    <property type="component" value="Chromosome 8"/>
</dbReference>
<dbReference type="PANTHER" id="PTHR33110">
    <property type="entry name" value="F-BOX/KELCH-REPEAT PROTEIN-RELATED"/>
    <property type="match status" value="1"/>
</dbReference>
<accession>A0A0D9X6Z0</accession>
<dbReference type="Pfam" id="PF03478">
    <property type="entry name" value="Beta-prop_KIB1-4"/>
    <property type="match status" value="1"/>
</dbReference>
<evidence type="ECO:0000259" key="1">
    <source>
        <dbReference type="Pfam" id="PF03478"/>
    </source>
</evidence>
<name>A0A0D9X6Z0_9ORYZ</name>
<dbReference type="HOGENOM" id="CLU_019286_9_0_1"/>
<keyword evidence="3" id="KW-1185">Reference proteome</keyword>